<feature type="domain" description="Reverse transcriptase Ty1/copia-type" evidence="1">
    <location>
        <begin position="16"/>
        <end position="116"/>
    </location>
</feature>
<accession>A0AAW2VUP3</accession>
<name>A0AAW2VUP3_9LAMI</name>
<organism evidence="2">
    <name type="scientific">Sesamum latifolium</name>
    <dbReference type="NCBI Taxonomy" id="2727402"/>
    <lineage>
        <taxon>Eukaryota</taxon>
        <taxon>Viridiplantae</taxon>
        <taxon>Streptophyta</taxon>
        <taxon>Embryophyta</taxon>
        <taxon>Tracheophyta</taxon>
        <taxon>Spermatophyta</taxon>
        <taxon>Magnoliopsida</taxon>
        <taxon>eudicotyledons</taxon>
        <taxon>Gunneridae</taxon>
        <taxon>Pentapetalae</taxon>
        <taxon>asterids</taxon>
        <taxon>lamiids</taxon>
        <taxon>Lamiales</taxon>
        <taxon>Pedaliaceae</taxon>
        <taxon>Sesamum</taxon>
    </lineage>
</organism>
<sequence length="117" mass="13157">MAKIVTTSTCKLAPEGYDTQLGKVCKLKQFLYRLKQTSRQWNVDLTTKLIAFGIVQSAQDHSLFTKHTDSGHLVLLVYVDDVLVASLYESSFVGSRKYLDDLFTIQNLGYGKYSLGL</sequence>
<dbReference type="EMBL" id="JACGWN010000009">
    <property type="protein sequence ID" value="KAL0433464.1"/>
    <property type="molecule type" value="Genomic_DNA"/>
</dbReference>
<dbReference type="Pfam" id="PF07727">
    <property type="entry name" value="RVT_2"/>
    <property type="match status" value="1"/>
</dbReference>
<comment type="caution">
    <text evidence="2">The sequence shown here is derived from an EMBL/GenBank/DDBJ whole genome shotgun (WGS) entry which is preliminary data.</text>
</comment>
<evidence type="ECO:0000259" key="1">
    <source>
        <dbReference type="Pfam" id="PF07727"/>
    </source>
</evidence>
<dbReference type="InterPro" id="IPR013103">
    <property type="entry name" value="RVT_2"/>
</dbReference>
<proteinExistence type="predicted"/>
<gene>
    <name evidence="2" type="ORF">Slati_2680700</name>
</gene>
<reference evidence="2" key="2">
    <citation type="journal article" date="2024" name="Plant">
        <title>Genomic evolution and insights into agronomic trait innovations of Sesamum species.</title>
        <authorList>
            <person name="Miao H."/>
            <person name="Wang L."/>
            <person name="Qu L."/>
            <person name="Liu H."/>
            <person name="Sun Y."/>
            <person name="Le M."/>
            <person name="Wang Q."/>
            <person name="Wei S."/>
            <person name="Zheng Y."/>
            <person name="Lin W."/>
            <person name="Duan Y."/>
            <person name="Cao H."/>
            <person name="Xiong S."/>
            <person name="Wang X."/>
            <person name="Wei L."/>
            <person name="Li C."/>
            <person name="Ma Q."/>
            <person name="Ju M."/>
            <person name="Zhao R."/>
            <person name="Li G."/>
            <person name="Mu C."/>
            <person name="Tian Q."/>
            <person name="Mei H."/>
            <person name="Zhang T."/>
            <person name="Gao T."/>
            <person name="Zhang H."/>
        </authorList>
    </citation>
    <scope>NUCLEOTIDE SEQUENCE</scope>
    <source>
        <strain evidence="2">KEN1</strain>
    </source>
</reference>
<protein>
    <recommendedName>
        <fullName evidence="1">Reverse transcriptase Ty1/copia-type domain-containing protein</fullName>
    </recommendedName>
</protein>
<dbReference type="AlphaFoldDB" id="A0AAW2VUP3"/>
<reference evidence="2" key="1">
    <citation type="submission" date="2020-06" db="EMBL/GenBank/DDBJ databases">
        <authorList>
            <person name="Li T."/>
            <person name="Hu X."/>
            <person name="Zhang T."/>
            <person name="Song X."/>
            <person name="Zhang H."/>
            <person name="Dai N."/>
            <person name="Sheng W."/>
            <person name="Hou X."/>
            <person name="Wei L."/>
        </authorList>
    </citation>
    <scope>NUCLEOTIDE SEQUENCE</scope>
    <source>
        <strain evidence="2">KEN1</strain>
        <tissue evidence="2">Leaf</tissue>
    </source>
</reference>
<evidence type="ECO:0000313" key="2">
    <source>
        <dbReference type="EMBL" id="KAL0433464.1"/>
    </source>
</evidence>